<dbReference type="Proteomes" id="UP000764045">
    <property type="component" value="Unassembled WGS sequence"/>
</dbReference>
<sequence length="438" mass="48426">MKKIAFILILVLSCIATKAQTIDERIGAAINSSANFGLYDIYYNAQKDSIDPFLEVFSRCLIGNRFNRPDISIPAFDELLKKQSDRLDLNLLLQSSVMYSMDLSRVGKNEEAYNLMSAVLSSAYQMVDSVSLSPYADMMDRYKALTKYSPYSISISGEKGIAPFDTIRAGKPDSKQYLMQITEAAINGHPANITFDTGAGVNVITDSLANAYGLELLDANVAATGVASSAGRYAVAKELKLGNITVKDMPFYVIDIRSHHEEADRYINVFELIVGSELMLQLKDVTLDFSAKEIQVPLITSAPSNVRPNMSFSSDMNLLTAAETNQQPMLIKLDSGDSSYGRLNKAFFEANKDYLTSQCQSDTVNQAGVGGVWSVLCYKLQDAILTIGGNTVKLPSIQVQTEQQENHYMDDNNLGLMSMMLFRKVRFNLVDMVFSTEL</sequence>
<evidence type="ECO:0000313" key="3">
    <source>
        <dbReference type="Proteomes" id="UP000764045"/>
    </source>
</evidence>
<feature type="signal peptide" evidence="1">
    <location>
        <begin position="1"/>
        <end position="18"/>
    </location>
</feature>
<dbReference type="Pfam" id="PF13650">
    <property type="entry name" value="Asp_protease_2"/>
    <property type="match status" value="1"/>
</dbReference>
<dbReference type="InterPro" id="IPR021109">
    <property type="entry name" value="Peptidase_aspartic_dom_sf"/>
</dbReference>
<dbReference type="AlphaFoldDB" id="A0A938WN11"/>
<organism evidence="2 3">
    <name type="scientific">Marseilla massiliensis</name>
    <dbReference type="NCBI Taxonomy" id="1841864"/>
    <lineage>
        <taxon>Bacteria</taxon>
        <taxon>Pseudomonadati</taxon>
        <taxon>Bacteroidota</taxon>
        <taxon>Bacteroidia</taxon>
        <taxon>Bacteroidales</taxon>
        <taxon>Prevotellaceae</taxon>
        <taxon>Marseilla</taxon>
    </lineage>
</organism>
<dbReference type="CDD" id="cd05483">
    <property type="entry name" value="retropepsin_like_bacteria"/>
    <property type="match status" value="1"/>
</dbReference>
<accession>A0A938WN11</accession>
<feature type="chain" id="PRO_5037795403" evidence="1">
    <location>
        <begin position="19"/>
        <end position="438"/>
    </location>
</feature>
<gene>
    <name evidence="2" type="ORF">H6B30_08650</name>
</gene>
<name>A0A938WN11_9BACT</name>
<protein>
    <submittedName>
        <fullName evidence="2">Retropepsin-like domain-containing protein</fullName>
    </submittedName>
</protein>
<proteinExistence type="predicted"/>
<keyword evidence="3" id="KW-1185">Reference proteome</keyword>
<evidence type="ECO:0000313" key="2">
    <source>
        <dbReference type="EMBL" id="MBM6661813.1"/>
    </source>
</evidence>
<dbReference type="InterPro" id="IPR034122">
    <property type="entry name" value="Retropepsin-like_bacterial"/>
</dbReference>
<keyword evidence="1" id="KW-0732">Signal</keyword>
<evidence type="ECO:0000256" key="1">
    <source>
        <dbReference type="SAM" id="SignalP"/>
    </source>
</evidence>
<reference evidence="2 3" key="1">
    <citation type="journal article" date="2021" name="Sci. Rep.">
        <title>The distribution of antibiotic resistance genes in chicken gut microbiota commensals.</title>
        <authorList>
            <person name="Juricova H."/>
            <person name="Matiasovicova J."/>
            <person name="Kubasova T."/>
            <person name="Cejkova D."/>
            <person name="Rychlik I."/>
        </authorList>
    </citation>
    <scope>NUCLEOTIDE SEQUENCE [LARGE SCALE GENOMIC DNA]</scope>
    <source>
        <strain evidence="2 3">An819</strain>
    </source>
</reference>
<dbReference type="Gene3D" id="2.40.70.10">
    <property type="entry name" value="Acid Proteases"/>
    <property type="match status" value="1"/>
</dbReference>
<comment type="caution">
    <text evidence="2">The sequence shown here is derived from an EMBL/GenBank/DDBJ whole genome shotgun (WGS) entry which is preliminary data.</text>
</comment>
<dbReference type="EMBL" id="JACJJL010000012">
    <property type="protein sequence ID" value="MBM6661813.1"/>
    <property type="molecule type" value="Genomic_DNA"/>
</dbReference>
<dbReference type="SUPFAM" id="SSF50630">
    <property type="entry name" value="Acid proteases"/>
    <property type="match status" value="1"/>
</dbReference>
<dbReference type="RefSeq" id="WP_205109610.1">
    <property type="nucleotide sequence ID" value="NZ_JACJJL010000012.1"/>
</dbReference>